<feature type="region of interest" description="Disordered" evidence="1">
    <location>
        <begin position="139"/>
        <end position="188"/>
    </location>
</feature>
<feature type="compositionally biased region" description="Basic and acidic residues" evidence="1">
    <location>
        <begin position="155"/>
        <end position="166"/>
    </location>
</feature>
<organism evidence="2 3">
    <name type="scientific">Mortierella hygrophila</name>
    <dbReference type="NCBI Taxonomy" id="979708"/>
    <lineage>
        <taxon>Eukaryota</taxon>
        <taxon>Fungi</taxon>
        <taxon>Fungi incertae sedis</taxon>
        <taxon>Mucoromycota</taxon>
        <taxon>Mortierellomycotina</taxon>
        <taxon>Mortierellomycetes</taxon>
        <taxon>Mortierellales</taxon>
        <taxon>Mortierellaceae</taxon>
        <taxon>Mortierella</taxon>
    </lineage>
</organism>
<evidence type="ECO:0000313" key="2">
    <source>
        <dbReference type="EMBL" id="KAF9537326.1"/>
    </source>
</evidence>
<keyword evidence="3" id="KW-1185">Reference proteome</keyword>
<dbReference type="EMBL" id="JAAAXW010000420">
    <property type="protein sequence ID" value="KAF9537326.1"/>
    <property type="molecule type" value="Genomic_DNA"/>
</dbReference>
<evidence type="ECO:0000256" key="1">
    <source>
        <dbReference type="SAM" id="MobiDB-lite"/>
    </source>
</evidence>
<gene>
    <name evidence="2" type="ORF">EC957_008473</name>
</gene>
<name>A0A9P6JY82_9FUNG</name>
<dbReference type="AlphaFoldDB" id="A0A9P6JY82"/>
<reference evidence="2" key="1">
    <citation type="journal article" date="2020" name="Fungal Divers.">
        <title>Resolving the Mortierellaceae phylogeny through synthesis of multi-gene phylogenetics and phylogenomics.</title>
        <authorList>
            <person name="Vandepol N."/>
            <person name="Liber J."/>
            <person name="Desiro A."/>
            <person name="Na H."/>
            <person name="Kennedy M."/>
            <person name="Barry K."/>
            <person name="Grigoriev I.V."/>
            <person name="Miller A.N."/>
            <person name="O'Donnell K."/>
            <person name="Stajich J.E."/>
            <person name="Bonito G."/>
        </authorList>
    </citation>
    <scope>NUCLEOTIDE SEQUENCE</scope>
    <source>
        <strain evidence="2">NRRL 2591</strain>
    </source>
</reference>
<dbReference type="Proteomes" id="UP000723463">
    <property type="component" value="Unassembled WGS sequence"/>
</dbReference>
<protein>
    <submittedName>
        <fullName evidence="2">Uncharacterized protein</fullName>
    </submittedName>
</protein>
<accession>A0A9P6JY82</accession>
<proteinExistence type="predicted"/>
<evidence type="ECO:0000313" key="3">
    <source>
        <dbReference type="Proteomes" id="UP000723463"/>
    </source>
</evidence>
<comment type="caution">
    <text evidence="2">The sequence shown here is derived from an EMBL/GenBank/DDBJ whole genome shotgun (WGS) entry which is preliminary data.</text>
</comment>
<sequence>MEQESKEQDHADRRKFIRHNVLMTDLKTLATQFIARFDLQSKSAAYDALLASLNQEGFTEQAAEVKTKEFKAWLTTALAEDKSALQTVVNRQQTKLEVAGVIKGSHLIRSGMNRLVPTETYSAQAIVGTGFLPDDVLQDGECGSPGSPSVAHQQRRGERAGKRSAEQDMDSNLTPKRVARDEAMMDDPGYPLGSDHFATLGQEINWNVNDTDIIQKFREFRAGNRGPFLLARDDIADLTQESPFCQTLDSTLLSIVRRVEPAPSIHERWPTLLPICDRVFVSNSYDEVACAIRSESMSDPIAAYLFVVIMAYWQYFQFQNDIPENINEREGFAGLTWTFMQTPLSMYGIQTRYLEVLITAVEGRKNQDKDHFVDAKEIGQYADAVAVHNNQQLFLAEAASIHRPKSEKRRQDEFKLARAMRDSWIEHVGSISRLAVPHRGLAVFGSVSFKNETKLLRMDFQGAFRLQQFDLLIIPLNKDDFGGKMRAAIVSCLELAARLHQETERRCRPPVALGYNDRTALADAVRLIERTTSTPTKIPKTPRKNRP</sequence>